<protein>
    <submittedName>
        <fullName evidence="2">Uncharacterized protein</fullName>
    </submittedName>
</protein>
<comment type="caution">
    <text evidence="2">The sequence shown here is derived from an EMBL/GenBank/DDBJ whole genome shotgun (WGS) entry which is preliminary data.</text>
</comment>
<gene>
    <name evidence="2" type="ORF">BpHYR1_018259</name>
</gene>
<reference evidence="2 3" key="1">
    <citation type="journal article" date="2018" name="Sci. Rep.">
        <title>Genomic signatures of local adaptation to the degree of environmental predictability in rotifers.</title>
        <authorList>
            <person name="Franch-Gras L."/>
            <person name="Hahn C."/>
            <person name="Garcia-Roger E.M."/>
            <person name="Carmona M.J."/>
            <person name="Serra M."/>
            <person name="Gomez A."/>
        </authorList>
    </citation>
    <scope>NUCLEOTIDE SEQUENCE [LARGE SCALE GENOMIC DNA]</scope>
    <source>
        <strain evidence="2">HYR1</strain>
    </source>
</reference>
<sequence>MKEVQRKVAESRLKLLSQHSEVVKWCQKKLKRHSLNQSYKGNENENDNDETSSASNAASTTSSVESVATPALSSSSINQEPDQLDDLSFSLNNQSLVESKIMKQYQFNTEKLKKTKQKIVNWRKKKEENFFLNESIVQVNVWCVCVYAGLN</sequence>
<keyword evidence="3" id="KW-1185">Reference proteome</keyword>
<organism evidence="2 3">
    <name type="scientific">Brachionus plicatilis</name>
    <name type="common">Marine rotifer</name>
    <name type="synonym">Brachionus muelleri</name>
    <dbReference type="NCBI Taxonomy" id="10195"/>
    <lineage>
        <taxon>Eukaryota</taxon>
        <taxon>Metazoa</taxon>
        <taxon>Spiralia</taxon>
        <taxon>Gnathifera</taxon>
        <taxon>Rotifera</taxon>
        <taxon>Eurotatoria</taxon>
        <taxon>Monogononta</taxon>
        <taxon>Pseudotrocha</taxon>
        <taxon>Ploima</taxon>
        <taxon>Brachionidae</taxon>
        <taxon>Brachionus</taxon>
    </lineage>
</organism>
<evidence type="ECO:0000256" key="1">
    <source>
        <dbReference type="SAM" id="MobiDB-lite"/>
    </source>
</evidence>
<dbReference type="Proteomes" id="UP000276133">
    <property type="component" value="Unassembled WGS sequence"/>
</dbReference>
<evidence type="ECO:0000313" key="2">
    <source>
        <dbReference type="EMBL" id="RNA27706.1"/>
    </source>
</evidence>
<accession>A0A3M7RW13</accession>
<feature type="compositionally biased region" description="Low complexity" evidence="1">
    <location>
        <begin position="51"/>
        <end position="69"/>
    </location>
</feature>
<dbReference type="EMBL" id="REGN01002503">
    <property type="protein sequence ID" value="RNA27706.1"/>
    <property type="molecule type" value="Genomic_DNA"/>
</dbReference>
<dbReference type="AlphaFoldDB" id="A0A3M7RW13"/>
<evidence type="ECO:0000313" key="3">
    <source>
        <dbReference type="Proteomes" id="UP000276133"/>
    </source>
</evidence>
<feature type="region of interest" description="Disordered" evidence="1">
    <location>
        <begin position="34"/>
        <end position="80"/>
    </location>
</feature>
<name>A0A3M7RW13_BRAPC</name>
<proteinExistence type="predicted"/>
<feature type="compositionally biased region" description="Polar residues" evidence="1">
    <location>
        <begin position="71"/>
        <end position="80"/>
    </location>
</feature>